<dbReference type="GO" id="GO:0009507">
    <property type="term" value="C:chloroplast"/>
    <property type="evidence" value="ECO:0007669"/>
    <property type="project" value="TreeGrafter"/>
</dbReference>
<dbReference type="NCBIfam" id="TIGR01162">
    <property type="entry name" value="purE"/>
    <property type="match status" value="1"/>
</dbReference>
<evidence type="ECO:0000256" key="7">
    <source>
        <dbReference type="ARBA" id="ARBA00022793"/>
    </source>
</evidence>
<dbReference type="Proteomes" id="UP001222027">
    <property type="component" value="Unassembled WGS sequence"/>
</dbReference>
<comment type="pathway">
    <text evidence="2">Purine metabolism; IMP biosynthesis via de novo pathway; 5-amino-1-(5-phospho-D-ribosyl)imidazole-4-carboxylate from 5-amino-1-(5-phospho-D-ribosyl)imidazole (carboxylase route): step 1/1.</text>
</comment>
<dbReference type="SMART" id="SM01001">
    <property type="entry name" value="AIRC"/>
    <property type="match status" value="1"/>
</dbReference>
<dbReference type="InterPro" id="IPR013815">
    <property type="entry name" value="ATP_grasp_subdomain_1"/>
</dbReference>
<comment type="similarity">
    <text evidence="3">In the C-terminal section; belongs to the AIR carboxylase family. Class I subfamily.</text>
</comment>
<keyword evidence="7" id="KW-0210">Decarboxylase</keyword>
<evidence type="ECO:0000259" key="12">
    <source>
        <dbReference type="PROSITE" id="PS50975"/>
    </source>
</evidence>
<evidence type="ECO:0000256" key="1">
    <source>
        <dbReference type="ARBA" id="ARBA00001244"/>
    </source>
</evidence>
<evidence type="ECO:0000256" key="2">
    <source>
        <dbReference type="ARBA" id="ARBA00004747"/>
    </source>
</evidence>
<gene>
    <name evidence="13" type="ORF">OPV22_013406</name>
</gene>
<dbReference type="Pfam" id="PF02222">
    <property type="entry name" value="ATP-grasp"/>
    <property type="match status" value="2"/>
</dbReference>
<dbReference type="Pfam" id="PF00731">
    <property type="entry name" value="AIRC"/>
    <property type="match status" value="1"/>
</dbReference>
<comment type="caution">
    <text evidence="13">The sequence shown here is derived from an EMBL/GenBank/DDBJ whole genome shotgun (WGS) entry which is preliminary data.</text>
</comment>
<evidence type="ECO:0000256" key="6">
    <source>
        <dbReference type="ARBA" id="ARBA00022755"/>
    </source>
</evidence>
<dbReference type="SUPFAM" id="SSF56059">
    <property type="entry name" value="Glutathione synthetase ATP-binding domain-like"/>
    <property type="match status" value="1"/>
</dbReference>
<evidence type="ECO:0000256" key="11">
    <source>
        <dbReference type="PROSITE-ProRule" id="PRU00409"/>
    </source>
</evidence>
<organism evidence="13 14">
    <name type="scientific">Ensete ventricosum</name>
    <name type="common">Abyssinian banana</name>
    <name type="synonym">Musa ensete</name>
    <dbReference type="NCBI Taxonomy" id="4639"/>
    <lineage>
        <taxon>Eukaryota</taxon>
        <taxon>Viridiplantae</taxon>
        <taxon>Streptophyta</taxon>
        <taxon>Embryophyta</taxon>
        <taxon>Tracheophyta</taxon>
        <taxon>Spermatophyta</taxon>
        <taxon>Magnoliopsida</taxon>
        <taxon>Liliopsida</taxon>
        <taxon>Zingiberales</taxon>
        <taxon>Musaceae</taxon>
        <taxon>Ensete</taxon>
    </lineage>
</organism>
<evidence type="ECO:0000313" key="14">
    <source>
        <dbReference type="Proteomes" id="UP001222027"/>
    </source>
</evidence>
<evidence type="ECO:0000256" key="8">
    <source>
        <dbReference type="ARBA" id="ARBA00022840"/>
    </source>
</evidence>
<evidence type="ECO:0000256" key="5">
    <source>
        <dbReference type="ARBA" id="ARBA00022741"/>
    </source>
</evidence>
<accession>A0AAV8QZB1</accession>
<evidence type="ECO:0000256" key="9">
    <source>
        <dbReference type="ARBA" id="ARBA00023239"/>
    </source>
</evidence>
<dbReference type="Gene3D" id="3.30.470.20">
    <property type="entry name" value="ATP-grasp fold, B domain"/>
    <property type="match status" value="1"/>
</dbReference>
<dbReference type="FunFam" id="3.30.470.20:FF:000037">
    <property type="entry name" value="Phosphoribosylaminoimidazole carboxylase, chloroplastic"/>
    <property type="match status" value="1"/>
</dbReference>
<dbReference type="SUPFAM" id="SSF52255">
    <property type="entry name" value="N5-CAIR mutase (phosphoribosylaminoimidazole carboxylase, PurE)"/>
    <property type="match status" value="1"/>
</dbReference>
<dbReference type="InterPro" id="IPR016185">
    <property type="entry name" value="PreATP-grasp_dom_sf"/>
</dbReference>
<dbReference type="SUPFAM" id="SSF51246">
    <property type="entry name" value="Rudiment single hybrid motif"/>
    <property type="match status" value="1"/>
</dbReference>
<dbReference type="GO" id="GO:0046872">
    <property type="term" value="F:metal ion binding"/>
    <property type="evidence" value="ECO:0007669"/>
    <property type="project" value="InterPro"/>
</dbReference>
<evidence type="ECO:0000256" key="10">
    <source>
        <dbReference type="ARBA" id="ARBA00031607"/>
    </source>
</evidence>
<dbReference type="InterPro" id="IPR003135">
    <property type="entry name" value="ATP-grasp_carboxylate-amine"/>
</dbReference>
<dbReference type="InterPro" id="IPR011761">
    <property type="entry name" value="ATP-grasp"/>
</dbReference>
<dbReference type="InterPro" id="IPR016301">
    <property type="entry name" value="Ade2_fungi/plant"/>
</dbReference>
<keyword evidence="5 11" id="KW-0547">Nucleotide-binding</keyword>
<keyword evidence="9" id="KW-0456">Lyase</keyword>
<dbReference type="SUPFAM" id="SSF52440">
    <property type="entry name" value="PreATP-grasp domain"/>
    <property type="match status" value="1"/>
</dbReference>
<protein>
    <recommendedName>
        <fullName evidence="4">phosphoribosylaminoimidazole carboxylase</fullName>
        <ecNumber evidence="4">4.1.1.21</ecNumber>
    </recommendedName>
    <alternativeName>
        <fullName evidence="10">AIR carboxylase</fullName>
    </alternativeName>
</protein>
<dbReference type="InterPro" id="IPR000031">
    <property type="entry name" value="PurE_dom"/>
</dbReference>
<dbReference type="Gene3D" id="3.40.50.20">
    <property type="match status" value="1"/>
</dbReference>
<dbReference type="EMBL" id="JAQQAF010000004">
    <property type="protein sequence ID" value="KAJ8491685.1"/>
    <property type="molecule type" value="Genomic_DNA"/>
</dbReference>
<dbReference type="PANTHER" id="PTHR11609">
    <property type="entry name" value="PURINE BIOSYNTHESIS PROTEIN 6/7, PUR6/7"/>
    <property type="match status" value="1"/>
</dbReference>
<dbReference type="GO" id="GO:0005524">
    <property type="term" value="F:ATP binding"/>
    <property type="evidence" value="ECO:0007669"/>
    <property type="project" value="UniProtKB-UniRule"/>
</dbReference>
<dbReference type="AlphaFoldDB" id="A0AAV8QZB1"/>
<dbReference type="GO" id="GO:0004638">
    <property type="term" value="F:phosphoribosylaminoimidazole carboxylase activity"/>
    <property type="evidence" value="ECO:0007669"/>
    <property type="project" value="UniProtKB-EC"/>
</dbReference>
<keyword evidence="6" id="KW-0658">Purine biosynthesis</keyword>
<dbReference type="PIRSF" id="PIRSF001340">
    <property type="entry name" value="AIR_carboxylase"/>
    <property type="match status" value="1"/>
</dbReference>
<dbReference type="InterPro" id="IPR011054">
    <property type="entry name" value="Rudment_hybrid_motif"/>
</dbReference>
<evidence type="ECO:0000313" key="13">
    <source>
        <dbReference type="EMBL" id="KAJ8491685.1"/>
    </source>
</evidence>
<evidence type="ECO:0000256" key="3">
    <source>
        <dbReference type="ARBA" id="ARBA00006114"/>
    </source>
</evidence>
<dbReference type="InterPro" id="IPR005875">
    <property type="entry name" value="PurK"/>
</dbReference>
<reference evidence="13 14" key="1">
    <citation type="submission" date="2022-12" db="EMBL/GenBank/DDBJ databases">
        <title>Chromosome-scale assembly of the Ensete ventricosum genome.</title>
        <authorList>
            <person name="Dussert Y."/>
            <person name="Stocks J."/>
            <person name="Wendawek A."/>
            <person name="Woldeyes F."/>
            <person name="Nichols R.A."/>
            <person name="Borrell J.S."/>
        </authorList>
    </citation>
    <scope>NUCLEOTIDE SEQUENCE [LARGE SCALE GENOMIC DNA]</scope>
    <source>
        <strain evidence="14">cv. Maze</strain>
        <tissue evidence="13">Seeds</tissue>
    </source>
</reference>
<dbReference type="InterPro" id="IPR054350">
    <property type="entry name" value="PurT/PurK_preATP-grasp"/>
</dbReference>
<dbReference type="Gene3D" id="3.30.1490.20">
    <property type="entry name" value="ATP-grasp fold, A domain"/>
    <property type="match status" value="1"/>
</dbReference>
<keyword evidence="8 11" id="KW-0067">ATP-binding</keyword>
<sequence length="602" mass="66257">MNNIFQWHYVKRWCFERTRDALIPKWRDGLAIRGVSETVVGVLGGGQLVGSFDDGDTVREFAKRCGVLTVEIEHVDAVTLEKLELLGVDCQPKASTIRIIQDKYLQKVHFSQHGIPLTDFMEIDNLAHVKKAGELFGYPLMIKSKRLAYDGRGNAVAHTKEELPSVCDWSTMESMVEDGDTMLCHAGKMSGHYQDIYTVKLKSSSHIVPCWAMIVVHEMYSLGGFDHGLYVERWMPFVKELAVIVARARDKSLSCFPVVETIHKDNICHIVEAPASVPDKIKRLCVDIAKKTVRLLEGAGVFAVELFLTKDGQVLLNEVAPRPHNSGHHTIESCYTSQYEQHLRAILGLPLGDPSMKIPAAIMYNILGEDEGEAGFYLAHQLIGKALNIPGASVHWYDKPEMRKLRKMGHITIVGPSKNIVNTRLDSLLERKTPGSHGVVTPCVAIIMGSDSDLPTMKDAAEILKIFGVPYEVTIVSAHRTPERMYSFASSAKERGIQIIIAGAGGAAHLPEMVVSLSPLPVIGVPIRTSSSDGIDSLLSIVQMPKGIPVATVAIGNATNAALLAVRILTADDADLWNRVIKYQNELKDTVCSFWAVPSSPK</sequence>
<dbReference type="InterPro" id="IPR040686">
    <property type="entry name" value="PurK_C"/>
</dbReference>
<feature type="domain" description="ATP-grasp" evidence="12">
    <location>
        <begin position="107"/>
        <end position="347"/>
    </location>
</feature>
<dbReference type="Pfam" id="PF17769">
    <property type="entry name" value="PurK_C"/>
    <property type="match status" value="1"/>
</dbReference>
<dbReference type="HAMAP" id="MF_01928">
    <property type="entry name" value="PurK"/>
    <property type="match status" value="1"/>
</dbReference>
<dbReference type="Gene3D" id="3.40.50.1970">
    <property type="match status" value="1"/>
</dbReference>
<dbReference type="Pfam" id="PF22660">
    <property type="entry name" value="RS_preATP-grasp-like"/>
    <property type="match status" value="1"/>
</dbReference>
<dbReference type="GO" id="GO:0006189">
    <property type="term" value="P:'de novo' IMP biosynthetic process"/>
    <property type="evidence" value="ECO:0007669"/>
    <property type="project" value="InterPro"/>
</dbReference>
<dbReference type="HAMAP" id="MF_01929">
    <property type="entry name" value="PurE_classI"/>
    <property type="match status" value="1"/>
</dbReference>
<dbReference type="InterPro" id="IPR033747">
    <property type="entry name" value="PurE_ClassI"/>
</dbReference>
<evidence type="ECO:0000256" key="4">
    <source>
        <dbReference type="ARBA" id="ARBA00012329"/>
    </source>
</evidence>
<comment type="catalytic activity">
    <reaction evidence="1">
        <text>5-amino-1-(5-phospho-D-ribosyl)imidazole-4-carboxylate + H(+) = 5-amino-1-(5-phospho-beta-D-ribosyl)imidazole + CO2</text>
        <dbReference type="Rhea" id="RHEA:10792"/>
        <dbReference type="ChEBI" id="CHEBI:15378"/>
        <dbReference type="ChEBI" id="CHEBI:16526"/>
        <dbReference type="ChEBI" id="CHEBI:77657"/>
        <dbReference type="ChEBI" id="CHEBI:137981"/>
        <dbReference type="EC" id="4.1.1.21"/>
    </reaction>
</comment>
<proteinExistence type="inferred from homology"/>
<dbReference type="PROSITE" id="PS50975">
    <property type="entry name" value="ATP_GRASP"/>
    <property type="match status" value="1"/>
</dbReference>
<keyword evidence="14" id="KW-1185">Reference proteome</keyword>
<dbReference type="PANTHER" id="PTHR11609:SF5">
    <property type="entry name" value="PHOSPHORIBOSYLAMINOIMIDAZOLE CARBOXYLASE"/>
    <property type="match status" value="1"/>
</dbReference>
<dbReference type="EC" id="4.1.1.21" evidence="4"/>
<name>A0AAV8QZB1_ENSVE</name>